<dbReference type="Proteomes" id="UP000012960">
    <property type="component" value="Unplaced"/>
</dbReference>
<evidence type="ECO:0000313" key="2">
    <source>
        <dbReference type="Proteomes" id="UP000012960"/>
    </source>
</evidence>
<keyword evidence="2" id="KW-1185">Reference proteome</keyword>
<organism evidence="1 2">
    <name type="scientific">Musa acuminata subsp. malaccensis</name>
    <name type="common">Wild banana</name>
    <name type="synonym">Musa malaccensis</name>
    <dbReference type="NCBI Taxonomy" id="214687"/>
    <lineage>
        <taxon>Eukaryota</taxon>
        <taxon>Viridiplantae</taxon>
        <taxon>Streptophyta</taxon>
        <taxon>Embryophyta</taxon>
        <taxon>Tracheophyta</taxon>
        <taxon>Spermatophyta</taxon>
        <taxon>Magnoliopsida</taxon>
        <taxon>Liliopsida</taxon>
        <taxon>Zingiberales</taxon>
        <taxon>Musaceae</taxon>
        <taxon>Musa</taxon>
    </lineage>
</organism>
<accession>A0A804KBG3</accession>
<name>A0A804KBG3_MUSAM</name>
<reference evidence="1" key="1">
    <citation type="submission" date="2021-05" db="UniProtKB">
        <authorList>
            <consortium name="EnsemblPlants"/>
        </authorList>
    </citation>
    <scope>IDENTIFICATION</scope>
    <source>
        <strain evidence="1">subsp. malaccensis</strain>
    </source>
</reference>
<sequence>MPSTNGVMQRWQMLLEKKLHVLLSKTATHQPKCFYGGIIQSII</sequence>
<proteinExistence type="predicted"/>
<dbReference type="Gramene" id="Ma08_t27720.1">
    <property type="protein sequence ID" value="Ma08_p27720.1"/>
    <property type="gene ID" value="Ma08_g27720"/>
</dbReference>
<dbReference type="AlphaFoldDB" id="A0A804KBG3"/>
<protein>
    <submittedName>
        <fullName evidence="1">Uncharacterized protein</fullName>
    </submittedName>
</protein>
<dbReference type="InParanoid" id="A0A804KBG3"/>
<dbReference type="EnsemblPlants" id="Ma08_t27720.1">
    <property type="protein sequence ID" value="Ma08_p27720.1"/>
    <property type="gene ID" value="Ma08_g27720"/>
</dbReference>
<evidence type="ECO:0000313" key="1">
    <source>
        <dbReference type="EnsemblPlants" id="Ma08_p27720.1"/>
    </source>
</evidence>